<keyword evidence="1" id="KW-0175">Coiled coil</keyword>
<feature type="region of interest" description="Disordered" evidence="2">
    <location>
        <begin position="1426"/>
        <end position="1446"/>
    </location>
</feature>
<accession>A0A917RGR4</accession>
<dbReference type="Pfam" id="PF13558">
    <property type="entry name" value="SbcC_Walker_B"/>
    <property type="match status" value="1"/>
</dbReference>
<evidence type="ECO:0000256" key="2">
    <source>
        <dbReference type="SAM" id="MobiDB-lite"/>
    </source>
</evidence>
<dbReference type="Proteomes" id="UP000645217">
    <property type="component" value="Unassembled WGS sequence"/>
</dbReference>
<dbReference type="RefSeq" id="WP_189165940.1">
    <property type="nucleotide sequence ID" value="NZ_BMNT01000034.1"/>
</dbReference>
<organism evidence="3 4">
    <name type="scientific">Sphaerisporangium melleum</name>
    <dbReference type="NCBI Taxonomy" id="321316"/>
    <lineage>
        <taxon>Bacteria</taxon>
        <taxon>Bacillati</taxon>
        <taxon>Actinomycetota</taxon>
        <taxon>Actinomycetes</taxon>
        <taxon>Streptosporangiales</taxon>
        <taxon>Streptosporangiaceae</taxon>
        <taxon>Sphaerisporangium</taxon>
    </lineage>
</organism>
<keyword evidence="4" id="KW-1185">Reference proteome</keyword>
<reference evidence="3" key="1">
    <citation type="journal article" date="2014" name="Int. J. Syst. Evol. Microbiol.">
        <title>Complete genome sequence of Corynebacterium casei LMG S-19264T (=DSM 44701T), isolated from a smear-ripened cheese.</title>
        <authorList>
            <consortium name="US DOE Joint Genome Institute (JGI-PGF)"/>
            <person name="Walter F."/>
            <person name="Albersmeier A."/>
            <person name="Kalinowski J."/>
            <person name="Ruckert C."/>
        </authorList>
    </citation>
    <scope>NUCLEOTIDE SEQUENCE</scope>
    <source>
        <strain evidence="3">JCM 13064</strain>
    </source>
</reference>
<reference evidence="3" key="2">
    <citation type="submission" date="2020-09" db="EMBL/GenBank/DDBJ databases">
        <authorList>
            <person name="Sun Q."/>
            <person name="Ohkuma M."/>
        </authorList>
    </citation>
    <scope>NUCLEOTIDE SEQUENCE</scope>
    <source>
        <strain evidence="3">JCM 13064</strain>
    </source>
</reference>
<evidence type="ECO:0000256" key="1">
    <source>
        <dbReference type="SAM" id="Coils"/>
    </source>
</evidence>
<dbReference type="InterPro" id="IPR027417">
    <property type="entry name" value="P-loop_NTPase"/>
</dbReference>
<evidence type="ECO:0000313" key="4">
    <source>
        <dbReference type="Proteomes" id="UP000645217"/>
    </source>
</evidence>
<dbReference type="InterPro" id="IPR013496">
    <property type="entry name" value="CHP02680"/>
</dbReference>
<proteinExistence type="predicted"/>
<feature type="coiled-coil region" evidence="1">
    <location>
        <begin position="867"/>
        <end position="894"/>
    </location>
</feature>
<feature type="region of interest" description="Disordered" evidence="2">
    <location>
        <begin position="578"/>
        <end position="619"/>
    </location>
</feature>
<dbReference type="EMBL" id="BMNT01000034">
    <property type="protein sequence ID" value="GGL05779.1"/>
    <property type="molecule type" value="Genomic_DNA"/>
</dbReference>
<sequence length="1446" mass="154123">MTPALGRFKPSRAGLINIWDYVDEEFVFADGRLVLRGHNGSGKTKALEVLFPFILDGVSDARRLDPFSGENRTMKSNLLYRGQEAEYGYVWTEFARDGDGDEAEAVTLIIGLRAHRHRDGVAASFFVTGRRVGVDFGLLSADSRPLTEKQLKAVLEPGARYRTATDYRAAVDARLFGLGKERYAQLLDLLLALRRPLLAKDLDPVKVSDTLSAGLSPVDPVLVEQAARDFENLAAVQRLFDDLSLADQAVKEFLGHYTAYLRAHVRHRLDRVGERTEGAAAAAARVARAAGELRRARAARAEAVQGRETAEAGLARYEARLDALKQHEAYQARGELDGLRRRVAQDGAAIEAEGRRLAQAGDHLTRLGAEAAKVAERLAAARGQAGLHLNELLEAAGRAGVAGGAEIAEAAPEDVPAMARARAAARREDVATVRGHLAAVEAAEARRGRAERAGQDAGRAVAEIEARLGDAQEALDRARGEAAGALTRWAERWTGDPCPEKQGHAPFPGVVTAADVAALARTLEAIGEPGARRLPEVYGELTDERRAGVIETRAGVAAERARLSDLLRGLRAERDAVAAERDDAPPGDPSDGDAPAAAPVTRPENSGTDGTATEGAAPAARAGAPLWRLVRFAEGVDERSAAGIEGALEGAGLLTAWIHPDPALTMAELAAGTAGRYLVALPEDRRPAGPTLAGVLVPEEQDMVPPAVVEAVLGSIALGGDLAGPHPVAGADARYGLGPRLGGRPKAAAEYIGATARAARRRVRLAEYDELIAGHEAALAGLAGESERVGALAAGFATARGELPETSPIVAAAREVADRATRLAVARARLEEAGRELDGRVAEAGAAGRRLGQAAAELAMPRDPREVDAVAQALDDLTRAAEGLRAEREKAATAEGDLAAREETAGRLAAERDEAAAALAEREEAHLALTERLATLESTFDAGLREVLAQIAETERLISEARAARDERDRAATREREAEVLSGAELDHARESLTAAFASLSGAVAEFVPHTEADLRPLLGVRDATPWPLESDPGGPEQAAKSVADLMLEHPAPDPVASVRATLPPGALTLLDAFDAATRSGRAVTEATLKSTLDRVGGGLRDFQAALERCQEDYRLDWEPGAVLTVHVIDAEGRMPVSAFARAVAERAAAQGVLLEDRERTVLEDELLAGLARQIHARVTAARELVRGMNAETRAKPMSSGTTIGIRWVQSDRIDDARRAVAGLLARDAGALGPQGLAALRGHLRQMIRDHRARNSRATYKEALAAALDYRSWYTFELLMARRGEPEARLTRARHSQLSGGEKSASIHLPLFAAANALYSSGRASCPRMIALDEAFAGIDDNYKPELLGLTVQFDLDLFMTGHDLWCTYPTVPMIAHYDLMHDSELRTVSTILALWDGAQVFDADAGYAGNDELVGELLGFTPRRHVPPGSEQATLYAEADDDEEE</sequence>
<evidence type="ECO:0000313" key="3">
    <source>
        <dbReference type="EMBL" id="GGL05779.1"/>
    </source>
</evidence>
<dbReference type="NCBIfam" id="TIGR02680">
    <property type="entry name" value="TIGR02680 family protein"/>
    <property type="match status" value="1"/>
</dbReference>
<gene>
    <name evidence="3" type="ORF">GCM10007964_55020</name>
</gene>
<evidence type="ECO:0008006" key="5">
    <source>
        <dbReference type="Google" id="ProtNLM"/>
    </source>
</evidence>
<dbReference type="SUPFAM" id="SSF52540">
    <property type="entry name" value="P-loop containing nucleoside triphosphate hydrolases"/>
    <property type="match status" value="1"/>
</dbReference>
<name>A0A917RGR4_9ACTN</name>
<feature type="compositionally biased region" description="Low complexity" evidence="2">
    <location>
        <begin position="607"/>
        <end position="619"/>
    </location>
</feature>
<comment type="caution">
    <text evidence="3">The sequence shown here is derived from an EMBL/GenBank/DDBJ whole genome shotgun (WGS) entry which is preliminary data.</text>
</comment>
<protein>
    <recommendedName>
        <fullName evidence="5">TIGR02680 family protein</fullName>
    </recommendedName>
</protein>